<evidence type="ECO:0000313" key="1">
    <source>
        <dbReference type="EMBL" id="MBI4594991.1"/>
    </source>
</evidence>
<proteinExistence type="predicted"/>
<reference evidence="1" key="1">
    <citation type="submission" date="2020-07" db="EMBL/GenBank/DDBJ databases">
        <title>Huge and variable diversity of episymbiotic CPR bacteria and DPANN archaea in groundwater ecosystems.</title>
        <authorList>
            <person name="He C.Y."/>
            <person name="Keren R."/>
            <person name="Whittaker M."/>
            <person name="Farag I.F."/>
            <person name="Doudna J."/>
            <person name="Cate J.H.D."/>
            <person name="Banfield J.F."/>
        </authorList>
    </citation>
    <scope>NUCLEOTIDE SEQUENCE</scope>
    <source>
        <strain evidence="1">NC_groundwater_1482_Ag_S-0.65um_47_24</strain>
    </source>
</reference>
<protein>
    <submittedName>
        <fullName evidence="1">DUF2281 domain-containing protein</fullName>
    </submittedName>
</protein>
<dbReference type="EMBL" id="JACQWF010000060">
    <property type="protein sequence ID" value="MBI4594991.1"/>
    <property type="molecule type" value="Genomic_DNA"/>
</dbReference>
<name>A0A933LQ57_UNCTE</name>
<comment type="caution">
    <text evidence="1">The sequence shown here is derived from an EMBL/GenBank/DDBJ whole genome shotgun (WGS) entry which is preliminary data.</text>
</comment>
<organism evidence="1 2">
    <name type="scientific">Tectimicrobiota bacterium</name>
    <dbReference type="NCBI Taxonomy" id="2528274"/>
    <lineage>
        <taxon>Bacteria</taxon>
        <taxon>Pseudomonadati</taxon>
        <taxon>Nitrospinota/Tectimicrobiota group</taxon>
        <taxon>Candidatus Tectimicrobiota</taxon>
    </lineage>
</organism>
<sequence length="75" mass="8321">MAIVRVNLKQQLMRELDELPPDKVEEVLDFVAFLKTRKVPFAPSLPASSLDSLTGLVAWGGDALSDSERLYDEST</sequence>
<evidence type="ECO:0000313" key="2">
    <source>
        <dbReference type="Proteomes" id="UP000772181"/>
    </source>
</evidence>
<accession>A0A933LQ57</accession>
<gene>
    <name evidence="1" type="ORF">HY730_01265</name>
</gene>
<dbReference type="Proteomes" id="UP000772181">
    <property type="component" value="Unassembled WGS sequence"/>
</dbReference>
<dbReference type="AlphaFoldDB" id="A0A933LQ57"/>